<name>A0A9P9YYA9_9MUSC</name>
<proteinExistence type="predicted"/>
<accession>A0A9P9YYA9</accession>
<evidence type="ECO:0000313" key="2">
    <source>
        <dbReference type="Proteomes" id="UP001059596"/>
    </source>
</evidence>
<keyword evidence="2" id="KW-1185">Reference proteome</keyword>
<dbReference type="Proteomes" id="UP001059596">
    <property type="component" value="Chromosome 3R"/>
</dbReference>
<comment type="caution">
    <text evidence="1">The sequence shown here is derived from an EMBL/GenBank/DDBJ whole genome shotgun (WGS) entry which is preliminary data.</text>
</comment>
<dbReference type="EMBL" id="JAMKOV010000001">
    <property type="protein sequence ID" value="KAI8044993.1"/>
    <property type="molecule type" value="Genomic_DNA"/>
</dbReference>
<dbReference type="AlphaFoldDB" id="A0A9P9YYA9"/>
<evidence type="ECO:0000313" key="1">
    <source>
        <dbReference type="EMBL" id="KAI8044993.1"/>
    </source>
</evidence>
<reference evidence="1" key="1">
    <citation type="journal article" date="2023" name="Genome Biol. Evol.">
        <title>Long-read-based Genome Assembly of Drosophila gunungcola Reveals Fewer Chemosensory Genes in Flower-breeding Species.</title>
        <authorList>
            <person name="Negi A."/>
            <person name="Liao B.Y."/>
            <person name="Yeh S.D."/>
        </authorList>
    </citation>
    <scope>NUCLEOTIDE SEQUENCE</scope>
    <source>
        <strain evidence="1">Sukarami</strain>
    </source>
</reference>
<sequence length="81" mass="8921">MDKLKKPPDIGQEGQLKRTLGGVHLGEVLDSMLFPFSCLDLISKSILIMRLAVRLNLSAGQREISLVASMDIRSQTLAIEL</sequence>
<gene>
    <name evidence="1" type="ORF">M5D96_001170</name>
</gene>
<protein>
    <submittedName>
        <fullName evidence="1">Uncharacterized protein</fullName>
    </submittedName>
</protein>
<organism evidence="1 2">
    <name type="scientific">Drosophila gunungcola</name>
    <name type="common">fruit fly</name>
    <dbReference type="NCBI Taxonomy" id="103775"/>
    <lineage>
        <taxon>Eukaryota</taxon>
        <taxon>Metazoa</taxon>
        <taxon>Ecdysozoa</taxon>
        <taxon>Arthropoda</taxon>
        <taxon>Hexapoda</taxon>
        <taxon>Insecta</taxon>
        <taxon>Pterygota</taxon>
        <taxon>Neoptera</taxon>
        <taxon>Endopterygota</taxon>
        <taxon>Diptera</taxon>
        <taxon>Brachycera</taxon>
        <taxon>Muscomorpha</taxon>
        <taxon>Ephydroidea</taxon>
        <taxon>Drosophilidae</taxon>
        <taxon>Drosophila</taxon>
        <taxon>Sophophora</taxon>
    </lineage>
</organism>